<dbReference type="InterPro" id="IPR012698">
    <property type="entry name" value="PEnolPyrv_PMutase_core"/>
</dbReference>
<dbReference type="InterPro" id="IPR040442">
    <property type="entry name" value="Pyrv_kinase-like_dom_sf"/>
</dbReference>
<dbReference type="CDD" id="cd00377">
    <property type="entry name" value="ICL_PEPM"/>
    <property type="match status" value="1"/>
</dbReference>
<dbReference type="SUPFAM" id="SSF51621">
    <property type="entry name" value="Phosphoenolpyruvate/pyruvate domain"/>
    <property type="match status" value="1"/>
</dbReference>
<dbReference type="InterPro" id="IPR039556">
    <property type="entry name" value="ICL/PEPM"/>
</dbReference>
<accession>A0A1J5RD83</accession>
<keyword evidence="4" id="KW-0670">Pyruvate</keyword>
<organism evidence="4">
    <name type="scientific">mine drainage metagenome</name>
    <dbReference type="NCBI Taxonomy" id="410659"/>
    <lineage>
        <taxon>unclassified sequences</taxon>
        <taxon>metagenomes</taxon>
        <taxon>ecological metagenomes</taxon>
    </lineage>
</organism>
<dbReference type="PANTHER" id="PTHR42905">
    <property type="entry name" value="PHOSPHOENOLPYRUVATE CARBOXYLASE"/>
    <property type="match status" value="1"/>
</dbReference>
<evidence type="ECO:0000256" key="3">
    <source>
        <dbReference type="ARBA" id="ARBA00038455"/>
    </source>
</evidence>
<keyword evidence="4" id="KW-0378">Hydrolase</keyword>
<comment type="caution">
    <text evidence="4">The sequence shown here is derived from an EMBL/GenBank/DDBJ whole genome shotgun (WGS) entry which is preliminary data.</text>
</comment>
<dbReference type="GO" id="GO:0016787">
    <property type="term" value="F:hydrolase activity"/>
    <property type="evidence" value="ECO:0007669"/>
    <property type="project" value="UniProtKB-KW"/>
</dbReference>
<dbReference type="GO" id="GO:0050188">
    <property type="term" value="F:phosphoenolpyruvate mutase activity"/>
    <property type="evidence" value="ECO:0007669"/>
    <property type="project" value="UniProtKB-EC"/>
</dbReference>
<dbReference type="PANTHER" id="PTHR42905:SF7">
    <property type="entry name" value="PHOSPHOENOLPYRUVATE PHOSPHOMUTASE"/>
    <property type="match status" value="1"/>
</dbReference>
<evidence type="ECO:0000256" key="2">
    <source>
        <dbReference type="ARBA" id="ARBA00024063"/>
    </source>
</evidence>
<gene>
    <name evidence="4" type="primary">pphA_2</name>
    <name evidence="4" type="ORF">GALL_305060</name>
</gene>
<reference evidence="4" key="1">
    <citation type="submission" date="2016-10" db="EMBL/GenBank/DDBJ databases">
        <title>Sequence of Gallionella enrichment culture.</title>
        <authorList>
            <person name="Poehlein A."/>
            <person name="Muehling M."/>
            <person name="Daniel R."/>
        </authorList>
    </citation>
    <scope>NUCLEOTIDE SEQUENCE</scope>
</reference>
<protein>
    <recommendedName>
        <fullName evidence="2">phosphoenolpyruvate mutase</fullName>
        <ecNumber evidence="2">5.4.2.9</ecNumber>
    </recommendedName>
</protein>
<name>A0A1J5RD83_9ZZZZ</name>
<evidence type="ECO:0000313" key="4">
    <source>
        <dbReference type="EMBL" id="OIQ87619.1"/>
    </source>
</evidence>
<dbReference type="AlphaFoldDB" id="A0A1J5RD83"/>
<dbReference type="EC" id="5.4.2.9" evidence="2"/>
<dbReference type="EMBL" id="MLJW01000413">
    <property type="protein sequence ID" value="OIQ87619.1"/>
    <property type="molecule type" value="Genomic_DNA"/>
</dbReference>
<dbReference type="Gene3D" id="3.20.20.60">
    <property type="entry name" value="Phosphoenolpyruvate-binding domains"/>
    <property type="match status" value="1"/>
</dbReference>
<keyword evidence="1" id="KW-0413">Isomerase</keyword>
<proteinExistence type="inferred from homology"/>
<evidence type="ECO:0000256" key="1">
    <source>
        <dbReference type="ARBA" id="ARBA00023235"/>
    </source>
</evidence>
<dbReference type="Pfam" id="PF13714">
    <property type="entry name" value="PEP_mutase"/>
    <property type="match status" value="1"/>
</dbReference>
<dbReference type="NCBIfam" id="TIGR02320">
    <property type="entry name" value="PEP_mutase"/>
    <property type="match status" value="1"/>
</dbReference>
<comment type="similarity">
    <text evidence="3">Belongs to the isocitrate lyase/PEP mutase superfamily. PEP mutase family.</text>
</comment>
<sequence length="304" mass="33021">MNTPTCFPVVATADARRRALREALARKGCLRVIEAHNPICALIAESARIGAGADGVEYDAFWSSSLTDSAVRGKPDTGALDIRYRLSNIDEIFDVTTKPMIIDGDSGGHAEHFRMNVRTLERLGVSAVIIEDKVGLKRNSLLGNSVVQRQESIGTFCDKIAQGKAAQLTDEFMIIARVESLVLDAGMDDALSRAGAYVDAGADGIMIHSNRDNPAEILEFAARFRACHAAVPLVCVPTRHSAVPFGEFSRHRFNIVIYANHLLRAAYPAMRKVALAILEHGRTLEAEAQCMPVEDILGLIPGTR</sequence>
<dbReference type="InterPro" id="IPR015813">
    <property type="entry name" value="Pyrv/PenolPyrv_kinase-like_dom"/>
</dbReference>